<dbReference type="HOGENOM" id="CLU_1998932_0_0_6"/>
<keyword evidence="2" id="KW-1185">Reference proteome</keyword>
<dbReference type="eggNOG" id="COG3209">
    <property type="taxonomic scope" value="Bacteria"/>
</dbReference>
<evidence type="ECO:0000313" key="2">
    <source>
        <dbReference type="Proteomes" id="UP000013148"/>
    </source>
</evidence>
<dbReference type="PATRIC" id="fig|1217656.3.peg.2496"/>
<dbReference type="Proteomes" id="UP000013148">
    <property type="component" value="Unassembled WGS sequence"/>
</dbReference>
<evidence type="ECO:0008006" key="3">
    <source>
        <dbReference type="Google" id="ProtNLM"/>
    </source>
</evidence>
<protein>
    <recommendedName>
        <fullName evidence="3">RHS repeat-associated core domain-containing protein</fullName>
    </recommendedName>
</protein>
<organism evidence="1 2">
    <name type="scientific">Acinetobacter guillouiae NIPH 991</name>
    <dbReference type="NCBI Taxonomy" id="1217656"/>
    <lineage>
        <taxon>Bacteria</taxon>
        <taxon>Pseudomonadati</taxon>
        <taxon>Pseudomonadota</taxon>
        <taxon>Gammaproteobacteria</taxon>
        <taxon>Moraxellales</taxon>
        <taxon>Moraxellaceae</taxon>
        <taxon>Acinetobacter</taxon>
    </lineage>
</organism>
<sequence length="124" mass="14735">MFGRRLFKNNANENSLTLFGWDGDLMIWESYQANQTQSKQQDYTKHYVYEPNSFVPLLQTDYAGFIKLIETPDYRQFQNVPYSIYKDPVWKTETRKNKAELERVAFYHYDQVGTPQTLSNELGD</sequence>
<reference evidence="1 2" key="1">
    <citation type="submission" date="2013-02" db="EMBL/GenBank/DDBJ databases">
        <title>The Genome Sequence of Acinetobacter guillouiae NIPH 991.</title>
        <authorList>
            <consortium name="The Broad Institute Genome Sequencing Platform"/>
            <consortium name="The Broad Institute Genome Sequencing Center for Infectious Disease"/>
            <person name="Cerqueira G."/>
            <person name="Feldgarden M."/>
            <person name="Courvalin P."/>
            <person name="Perichon B."/>
            <person name="Grillot-Courvalin C."/>
            <person name="Clermont D."/>
            <person name="Rocha E."/>
            <person name="Yoon E.-J."/>
            <person name="Nemec A."/>
            <person name="Walker B."/>
            <person name="Young S.K."/>
            <person name="Zeng Q."/>
            <person name="Gargeya S."/>
            <person name="Fitzgerald M."/>
            <person name="Haas B."/>
            <person name="Abouelleil A."/>
            <person name="Alvarado L."/>
            <person name="Arachchi H.M."/>
            <person name="Berlin A.M."/>
            <person name="Chapman S.B."/>
            <person name="Dewar J."/>
            <person name="Goldberg J."/>
            <person name="Griggs A."/>
            <person name="Gujja S."/>
            <person name="Hansen M."/>
            <person name="Howarth C."/>
            <person name="Imamovic A."/>
            <person name="Larimer J."/>
            <person name="McCowan C."/>
            <person name="Murphy C."/>
            <person name="Neiman D."/>
            <person name="Pearson M."/>
            <person name="Priest M."/>
            <person name="Roberts A."/>
            <person name="Saif S."/>
            <person name="Shea T."/>
            <person name="Sisk P."/>
            <person name="Sykes S."/>
            <person name="Wortman J."/>
            <person name="Nusbaum C."/>
            <person name="Birren B."/>
        </authorList>
    </citation>
    <scope>NUCLEOTIDE SEQUENCE [LARGE SCALE GENOMIC DNA]</scope>
    <source>
        <strain evidence="1 2">NIPH 991</strain>
    </source>
</reference>
<dbReference type="AlphaFoldDB" id="N8Y638"/>
<evidence type="ECO:0000313" key="1">
    <source>
        <dbReference type="EMBL" id="ENV16799.1"/>
    </source>
</evidence>
<comment type="caution">
    <text evidence="1">The sequence shown here is derived from an EMBL/GenBank/DDBJ whole genome shotgun (WGS) entry which is preliminary data.</text>
</comment>
<accession>N8Y638</accession>
<gene>
    <name evidence="1" type="ORF">F964_02547</name>
</gene>
<dbReference type="EMBL" id="APPJ01000011">
    <property type="protein sequence ID" value="ENV16799.1"/>
    <property type="molecule type" value="Genomic_DNA"/>
</dbReference>
<proteinExistence type="predicted"/>
<name>N8Y638_ACIGI</name>